<evidence type="ECO:0000313" key="12">
    <source>
        <dbReference type="EMBL" id="KAJ4479768.1"/>
    </source>
</evidence>
<dbReference type="Pfam" id="PF05199">
    <property type="entry name" value="GMC_oxred_C"/>
    <property type="match status" value="1"/>
</dbReference>
<keyword evidence="5 9" id="KW-0274">FAD</keyword>
<keyword evidence="3" id="KW-0285">Flavoprotein</keyword>
<dbReference type="GO" id="GO:0016614">
    <property type="term" value="F:oxidoreductase activity, acting on CH-OH group of donors"/>
    <property type="evidence" value="ECO:0007669"/>
    <property type="project" value="InterPro"/>
</dbReference>
<dbReference type="GO" id="GO:0050660">
    <property type="term" value="F:flavin adenine dinucleotide binding"/>
    <property type="evidence" value="ECO:0007669"/>
    <property type="project" value="InterPro"/>
</dbReference>
<gene>
    <name evidence="12" type="ORF">C8J55DRAFT_514338</name>
</gene>
<protein>
    <submittedName>
        <fullName evidence="12">Alcohol oxidase</fullName>
    </submittedName>
</protein>
<dbReference type="PANTHER" id="PTHR11552:SF201">
    <property type="entry name" value="GLUCOSE-METHANOL-CHOLINE OXIDOREDUCTASE N-TERMINAL DOMAIN-CONTAINING PROTEIN"/>
    <property type="match status" value="1"/>
</dbReference>
<keyword evidence="6" id="KW-0560">Oxidoreductase</keyword>
<dbReference type="Proteomes" id="UP001150238">
    <property type="component" value="Unassembled WGS sequence"/>
</dbReference>
<dbReference type="Pfam" id="PF00732">
    <property type="entry name" value="GMC_oxred_N"/>
    <property type="match status" value="1"/>
</dbReference>
<evidence type="ECO:0000256" key="9">
    <source>
        <dbReference type="PIRSR" id="PIRSR000137-2"/>
    </source>
</evidence>
<sequence>MGSLSRLLTIVLGFVFVQATLITNDTSNIVSSSFEFIIVGGGTTGLAIANRLAVNHSVLVVERGLDLVNDEMVNNPYMFAAGTPSPCRFSMISTPQVGFRGTRRSLPLFYGSCLGGSSSVNGMMGARPTFASMNAIQALGNPGWGWNDFLPYMQKSESFTPPNPWQMEKGADYIAAVHGYDGPVGVSFARPLNAPVLQNIAKNTTQTVFDGEVTLSPDMGDGFSGGHVSSFYYHIHFNKTLHSDRRSSSAWSYLYPQAQQRANLTVLTGHRVNSVLTSVSVSGNVTATGVLVEPSVGGQITLFNASREVIISAGALQSPAILQRSGIGNAMALQNLQIELVMDLPGVGANLQDHVGLYNASFPLSPSANTTNITSWPNILPGIVVAHPTTRNTLGLQDSNAMDHLLRGISAEYTVSVGGVVNSESLARQAVVIADAYQIDHPFIELFFTPGSISLAVAAHTILPLSRGSIHINTTDPSADPIADMQYLTSEVDIRAAVAAARRISLIAVTPPFSDLITEDALHQSGVPLVNATEEEVRKWVLDTYVSDIHFFGSNSMMPKELGGVVSPQLLVYGTTNLRIADASILPLSVFPHPTLGLYGVAEKAASMILQAAAMK</sequence>
<evidence type="ECO:0000256" key="3">
    <source>
        <dbReference type="ARBA" id="ARBA00022630"/>
    </source>
</evidence>
<evidence type="ECO:0000259" key="11">
    <source>
        <dbReference type="PROSITE" id="PS00624"/>
    </source>
</evidence>
<proteinExistence type="inferred from homology"/>
<keyword evidence="4 10" id="KW-0732">Signal</keyword>
<evidence type="ECO:0000256" key="7">
    <source>
        <dbReference type="ARBA" id="ARBA00023180"/>
    </source>
</evidence>
<dbReference type="InterPro" id="IPR027424">
    <property type="entry name" value="Glucose_Oxidase_domain_2"/>
</dbReference>
<dbReference type="InterPro" id="IPR000172">
    <property type="entry name" value="GMC_OxRdtase_N"/>
</dbReference>
<dbReference type="PROSITE" id="PS00624">
    <property type="entry name" value="GMC_OXRED_2"/>
    <property type="match status" value="1"/>
</dbReference>
<reference evidence="12" key="2">
    <citation type="journal article" date="2023" name="Proc. Natl. Acad. Sci. U.S.A.">
        <title>A global phylogenomic analysis of the shiitake genus Lentinula.</title>
        <authorList>
            <person name="Sierra-Patev S."/>
            <person name="Min B."/>
            <person name="Naranjo-Ortiz M."/>
            <person name="Looney B."/>
            <person name="Konkel Z."/>
            <person name="Slot J.C."/>
            <person name="Sakamoto Y."/>
            <person name="Steenwyk J.L."/>
            <person name="Rokas A."/>
            <person name="Carro J."/>
            <person name="Camarero S."/>
            <person name="Ferreira P."/>
            <person name="Molpeceres G."/>
            <person name="Ruiz-Duenas F.J."/>
            <person name="Serrano A."/>
            <person name="Henrissat B."/>
            <person name="Drula E."/>
            <person name="Hughes K.W."/>
            <person name="Mata J.L."/>
            <person name="Ishikawa N.K."/>
            <person name="Vargas-Isla R."/>
            <person name="Ushijima S."/>
            <person name="Smith C.A."/>
            <person name="Donoghue J."/>
            <person name="Ahrendt S."/>
            <person name="Andreopoulos W."/>
            <person name="He G."/>
            <person name="LaButti K."/>
            <person name="Lipzen A."/>
            <person name="Ng V."/>
            <person name="Riley R."/>
            <person name="Sandor L."/>
            <person name="Barry K."/>
            <person name="Martinez A.T."/>
            <person name="Xiao Y."/>
            <person name="Gibbons J.G."/>
            <person name="Terashima K."/>
            <person name="Grigoriev I.V."/>
            <person name="Hibbett D."/>
        </authorList>
    </citation>
    <scope>NUCLEOTIDE SEQUENCE</scope>
    <source>
        <strain evidence="12">Sp2 HRB7682 ss15</strain>
    </source>
</reference>
<dbReference type="InterPro" id="IPR007867">
    <property type="entry name" value="GMC_OxRtase_C"/>
</dbReference>
<dbReference type="AlphaFoldDB" id="A0A9W9DQB1"/>
<comment type="caution">
    <text evidence="12">The sequence shown here is derived from an EMBL/GenBank/DDBJ whole genome shotgun (WGS) entry which is preliminary data.</text>
</comment>
<dbReference type="InterPro" id="IPR036188">
    <property type="entry name" value="FAD/NAD-bd_sf"/>
</dbReference>
<evidence type="ECO:0000256" key="10">
    <source>
        <dbReference type="SAM" id="SignalP"/>
    </source>
</evidence>
<feature type="active site" description="Proton donor" evidence="8">
    <location>
        <position position="550"/>
    </location>
</feature>
<feature type="signal peptide" evidence="10">
    <location>
        <begin position="1"/>
        <end position="19"/>
    </location>
</feature>
<reference evidence="12" key="1">
    <citation type="submission" date="2022-08" db="EMBL/GenBank/DDBJ databases">
        <authorList>
            <consortium name="DOE Joint Genome Institute"/>
            <person name="Min B."/>
            <person name="Riley R."/>
            <person name="Sierra-Patev S."/>
            <person name="Naranjo-Ortiz M."/>
            <person name="Looney B."/>
            <person name="Konkel Z."/>
            <person name="Slot J.C."/>
            <person name="Sakamoto Y."/>
            <person name="Steenwyk J.L."/>
            <person name="Rokas A."/>
            <person name="Carro J."/>
            <person name="Camarero S."/>
            <person name="Ferreira P."/>
            <person name="Molpeceres G."/>
            <person name="Ruiz-Duenas F.J."/>
            <person name="Serrano A."/>
            <person name="Henrissat B."/>
            <person name="Drula E."/>
            <person name="Hughes K.W."/>
            <person name="Mata J.L."/>
            <person name="Ishikawa N.K."/>
            <person name="Vargas-Isla R."/>
            <person name="Ushijima S."/>
            <person name="Smith C.A."/>
            <person name="Ahrendt S."/>
            <person name="Andreopoulos W."/>
            <person name="He G."/>
            <person name="Labutti K."/>
            <person name="Lipzen A."/>
            <person name="Ng V."/>
            <person name="Sandor L."/>
            <person name="Barry K."/>
            <person name="Martinez A.T."/>
            <person name="Xiao Y."/>
            <person name="Gibbons J.G."/>
            <person name="Terashima K."/>
            <person name="Hibbett D.S."/>
            <person name="Grigoriev I.V."/>
        </authorList>
    </citation>
    <scope>NUCLEOTIDE SEQUENCE</scope>
    <source>
        <strain evidence="12">Sp2 HRB7682 ss15</strain>
    </source>
</reference>
<dbReference type="Gene3D" id="4.10.450.10">
    <property type="entry name" value="Glucose Oxidase, domain 2"/>
    <property type="match status" value="1"/>
</dbReference>
<comment type="similarity">
    <text evidence="2">Belongs to the GMC oxidoreductase family.</text>
</comment>
<evidence type="ECO:0000256" key="4">
    <source>
        <dbReference type="ARBA" id="ARBA00022729"/>
    </source>
</evidence>
<dbReference type="SUPFAM" id="SSF51905">
    <property type="entry name" value="FAD/NAD(P)-binding domain"/>
    <property type="match status" value="1"/>
</dbReference>
<evidence type="ECO:0000256" key="8">
    <source>
        <dbReference type="PIRSR" id="PIRSR000137-1"/>
    </source>
</evidence>
<feature type="binding site" evidence="9">
    <location>
        <begin position="43"/>
        <end position="44"/>
    </location>
    <ligand>
        <name>FAD</name>
        <dbReference type="ChEBI" id="CHEBI:57692"/>
    </ligand>
</feature>
<evidence type="ECO:0000256" key="6">
    <source>
        <dbReference type="ARBA" id="ARBA00023002"/>
    </source>
</evidence>
<keyword evidence="7" id="KW-0325">Glycoprotein</keyword>
<dbReference type="Gene3D" id="3.30.560.10">
    <property type="entry name" value="Glucose Oxidase, domain 3"/>
    <property type="match status" value="1"/>
</dbReference>
<evidence type="ECO:0000256" key="1">
    <source>
        <dbReference type="ARBA" id="ARBA00001974"/>
    </source>
</evidence>
<evidence type="ECO:0000313" key="13">
    <source>
        <dbReference type="Proteomes" id="UP001150238"/>
    </source>
</evidence>
<feature type="chain" id="PRO_5040875973" evidence="10">
    <location>
        <begin position="20"/>
        <end position="616"/>
    </location>
</feature>
<feature type="binding site" evidence="9">
    <location>
        <position position="272"/>
    </location>
    <ligand>
        <name>FAD</name>
        <dbReference type="ChEBI" id="CHEBI:57692"/>
    </ligand>
</feature>
<evidence type="ECO:0000256" key="5">
    <source>
        <dbReference type="ARBA" id="ARBA00022827"/>
    </source>
</evidence>
<accession>A0A9W9DQB1</accession>
<comment type="cofactor">
    <cofactor evidence="1 9">
        <name>FAD</name>
        <dbReference type="ChEBI" id="CHEBI:57692"/>
    </cofactor>
</comment>
<feature type="active site" description="Proton acceptor" evidence="8">
    <location>
        <position position="593"/>
    </location>
</feature>
<name>A0A9W9DQB1_9AGAR</name>
<dbReference type="EMBL" id="JANVFS010000016">
    <property type="protein sequence ID" value="KAJ4479768.1"/>
    <property type="molecule type" value="Genomic_DNA"/>
</dbReference>
<dbReference type="PANTHER" id="PTHR11552">
    <property type="entry name" value="GLUCOSE-METHANOL-CHOLINE GMC OXIDOREDUCTASE"/>
    <property type="match status" value="1"/>
</dbReference>
<evidence type="ECO:0000256" key="2">
    <source>
        <dbReference type="ARBA" id="ARBA00010790"/>
    </source>
</evidence>
<feature type="domain" description="Glucose-methanol-choline oxidoreductase N-terminal" evidence="11">
    <location>
        <begin position="314"/>
        <end position="328"/>
    </location>
</feature>
<dbReference type="SUPFAM" id="SSF54373">
    <property type="entry name" value="FAD-linked reductases, C-terminal domain"/>
    <property type="match status" value="1"/>
</dbReference>
<dbReference type="InterPro" id="IPR012132">
    <property type="entry name" value="GMC_OxRdtase"/>
</dbReference>
<dbReference type="Gene3D" id="3.50.50.60">
    <property type="entry name" value="FAD/NAD(P)-binding domain"/>
    <property type="match status" value="1"/>
</dbReference>
<organism evidence="12 13">
    <name type="scientific">Lentinula lateritia</name>
    <dbReference type="NCBI Taxonomy" id="40482"/>
    <lineage>
        <taxon>Eukaryota</taxon>
        <taxon>Fungi</taxon>
        <taxon>Dikarya</taxon>
        <taxon>Basidiomycota</taxon>
        <taxon>Agaricomycotina</taxon>
        <taxon>Agaricomycetes</taxon>
        <taxon>Agaricomycetidae</taxon>
        <taxon>Agaricales</taxon>
        <taxon>Marasmiineae</taxon>
        <taxon>Omphalotaceae</taxon>
        <taxon>Lentinula</taxon>
    </lineage>
</organism>
<dbReference type="PIRSF" id="PIRSF000137">
    <property type="entry name" value="Alcohol_oxidase"/>
    <property type="match status" value="1"/>
</dbReference>